<evidence type="ECO:0000256" key="4">
    <source>
        <dbReference type="ARBA" id="ARBA00023288"/>
    </source>
</evidence>
<evidence type="ECO:0000256" key="3">
    <source>
        <dbReference type="ARBA" id="ARBA00023139"/>
    </source>
</evidence>
<dbReference type="Gene3D" id="3.40.190.10">
    <property type="entry name" value="Periplasmic binding protein-like II"/>
    <property type="match status" value="2"/>
</dbReference>
<dbReference type="PANTHER" id="PTHR35936">
    <property type="entry name" value="MEMBRANE-BOUND LYTIC MUREIN TRANSGLYCOSYLASE F"/>
    <property type="match status" value="1"/>
</dbReference>
<organism evidence="6 7">
    <name type="scientific">Bacillus spongiae</name>
    <dbReference type="NCBI Taxonomy" id="2683610"/>
    <lineage>
        <taxon>Bacteria</taxon>
        <taxon>Bacillati</taxon>
        <taxon>Bacillota</taxon>
        <taxon>Bacilli</taxon>
        <taxon>Bacillales</taxon>
        <taxon>Bacillaceae</taxon>
        <taxon>Bacillus</taxon>
    </lineage>
</organism>
<dbReference type="PROSITE" id="PS51257">
    <property type="entry name" value="PROKAR_LIPOPROTEIN"/>
    <property type="match status" value="1"/>
</dbReference>
<evidence type="ECO:0000256" key="2">
    <source>
        <dbReference type="ARBA" id="ARBA00022729"/>
    </source>
</evidence>
<dbReference type="Pfam" id="PF00497">
    <property type="entry name" value="SBP_bac_3"/>
    <property type="match status" value="1"/>
</dbReference>
<feature type="domain" description="Solute-binding protein family 3/N-terminal" evidence="5">
    <location>
        <begin position="46"/>
        <end position="292"/>
    </location>
</feature>
<name>A0ABU8HBI7_9BACI</name>
<evidence type="ECO:0000313" key="6">
    <source>
        <dbReference type="EMBL" id="MEI5906693.1"/>
    </source>
</evidence>
<sequence>MKKLFVILSICFTIILSGCRSGGGDRINTDGQQTDKGKGYSSNSNTIIVGVENANYPISFIDEDGEPAGADIDLIKAIAEDQGLDIEFKPMNFNAIIPSLQTGQLDAAISMTSLGPTTAREKEVDFGDAITAARTAMISKKGSNLNNIKDLNDHHIIAVKSGSLAELVAEEVAGETGAELRRFDTTDKVLQDVENGQSHVAIESSDVLYSLLWENPNDSIQFLIGDLMGFVFEIMEDRIQDEGNGFNSVDIVNAIAVREGDKELLDIVNAGLNNIEENGKIHDIESKWHVVLSTDAWADPEWNEFKRRVNPNVASGSVSGVNE</sequence>
<keyword evidence="7" id="KW-1185">Reference proteome</keyword>
<proteinExistence type="predicted"/>
<gene>
    <name evidence="6" type="ORF">WAK64_06430</name>
</gene>
<keyword evidence="3" id="KW-0564">Palmitate</keyword>
<comment type="subcellular location">
    <subcellularLocation>
        <location evidence="1">Cell membrane</location>
        <topology evidence="1">Lipid-anchor</topology>
    </subcellularLocation>
</comment>
<dbReference type="PANTHER" id="PTHR35936:SF19">
    <property type="entry name" value="AMINO-ACID-BINDING PROTEIN YXEM-RELATED"/>
    <property type="match status" value="1"/>
</dbReference>
<protein>
    <submittedName>
        <fullName evidence="6">Transporter substrate-binding domain-containing protein</fullName>
    </submittedName>
</protein>
<keyword evidence="4" id="KW-0449">Lipoprotein</keyword>
<dbReference type="RefSeq" id="WP_336586127.1">
    <property type="nucleotide sequence ID" value="NZ_JBBAXC010000004.1"/>
</dbReference>
<accession>A0ABU8HBI7</accession>
<dbReference type="InterPro" id="IPR001638">
    <property type="entry name" value="Solute-binding_3/MltF_N"/>
</dbReference>
<reference evidence="6 7" key="1">
    <citation type="journal article" date="2018" name="J. Microbiol.">
        <title>Bacillus spongiae sp. nov., isolated from sponge of Jeju Island.</title>
        <authorList>
            <person name="Lee G.E."/>
            <person name="Im W.T."/>
            <person name="Park J.S."/>
        </authorList>
    </citation>
    <scope>NUCLEOTIDE SEQUENCE [LARGE SCALE GENOMIC DNA]</scope>
    <source>
        <strain evidence="6 7">135PIL107-10</strain>
    </source>
</reference>
<dbReference type="Proteomes" id="UP001312865">
    <property type="component" value="Unassembled WGS sequence"/>
</dbReference>
<dbReference type="SMART" id="SM00062">
    <property type="entry name" value="PBPb"/>
    <property type="match status" value="1"/>
</dbReference>
<keyword evidence="2" id="KW-0732">Signal</keyword>
<evidence type="ECO:0000256" key="1">
    <source>
        <dbReference type="ARBA" id="ARBA00004193"/>
    </source>
</evidence>
<comment type="caution">
    <text evidence="6">The sequence shown here is derived from an EMBL/GenBank/DDBJ whole genome shotgun (WGS) entry which is preliminary data.</text>
</comment>
<evidence type="ECO:0000313" key="7">
    <source>
        <dbReference type="Proteomes" id="UP001312865"/>
    </source>
</evidence>
<dbReference type="SUPFAM" id="SSF53850">
    <property type="entry name" value="Periplasmic binding protein-like II"/>
    <property type="match status" value="1"/>
</dbReference>
<dbReference type="EMBL" id="JBBAXC010000004">
    <property type="protein sequence ID" value="MEI5906693.1"/>
    <property type="molecule type" value="Genomic_DNA"/>
</dbReference>
<dbReference type="CDD" id="cd13530">
    <property type="entry name" value="PBP2_peptides_like"/>
    <property type="match status" value="1"/>
</dbReference>
<evidence type="ECO:0000259" key="5">
    <source>
        <dbReference type="SMART" id="SM00062"/>
    </source>
</evidence>